<evidence type="ECO:0000256" key="1">
    <source>
        <dbReference type="SAM" id="Coils"/>
    </source>
</evidence>
<sequence>MDNTAHTSVGGVLRPAVASSEEALAMHEEELERWAARLQSEARLLELHKEEVRTAREQRHRTNREIQDVLDWEEELRREVTRATRQLELQKRQQVDKCAQFESAISNNIAKLQQMQADVRRRAAALESAYETTVNRIRDVCEAAIAERQRSTQSTRCQRAAHDALSSCGMSMGPGYVAAQGGATRSSEHVQAHGDSAQHADLSREGEKSNSVACMLSVTDSRPPLDTTLSCSSDALRSCDFEVPRGWQST</sequence>
<dbReference type="EMBL" id="HBIZ01000946">
    <property type="protein sequence ID" value="CAE0747949.1"/>
    <property type="molecule type" value="Transcribed_RNA"/>
</dbReference>
<dbReference type="AlphaFoldDB" id="A0A7S4AYF1"/>
<proteinExistence type="predicted"/>
<evidence type="ECO:0000256" key="2">
    <source>
        <dbReference type="SAM" id="MobiDB-lite"/>
    </source>
</evidence>
<feature type="compositionally biased region" description="Basic and acidic residues" evidence="2">
    <location>
        <begin position="186"/>
        <end position="206"/>
    </location>
</feature>
<protein>
    <submittedName>
        <fullName evidence="3">Uncharacterized protein</fullName>
    </submittedName>
</protein>
<gene>
    <name evidence="3" type="ORF">PCAR00345_LOCUS531</name>
</gene>
<accession>A0A7S4AYF1</accession>
<organism evidence="3">
    <name type="scientific">Chrysotila carterae</name>
    <name type="common">Marine alga</name>
    <name type="synonym">Syracosphaera carterae</name>
    <dbReference type="NCBI Taxonomy" id="13221"/>
    <lineage>
        <taxon>Eukaryota</taxon>
        <taxon>Haptista</taxon>
        <taxon>Haptophyta</taxon>
        <taxon>Prymnesiophyceae</taxon>
        <taxon>Isochrysidales</taxon>
        <taxon>Isochrysidaceae</taxon>
        <taxon>Chrysotila</taxon>
    </lineage>
</organism>
<reference evidence="3" key="1">
    <citation type="submission" date="2021-01" db="EMBL/GenBank/DDBJ databases">
        <authorList>
            <person name="Corre E."/>
            <person name="Pelletier E."/>
            <person name="Niang G."/>
            <person name="Scheremetjew M."/>
            <person name="Finn R."/>
            <person name="Kale V."/>
            <person name="Holt S."/>
            <person name="Cochrane G."/>
            <person name="Meng A."/>
            <person name="Brown T."/>
            <person name="Cohen L."/>
        </authorList>
    </citation>
    <scope>NUCLEOTIDE SEQUENCE</scope>
    <source>
        <strain evidence="3">CCMP645</strain>
    </source>
</reference>
<feature type="region of interest" description="Disordered" evidence="2">
    <location>
        <begin position="179"/>
        <end position="206"/>
    </location>
</feature>
<evidence type="ECO:0000313" key="3">
    <source>
        <dbReference type="EMBL" id="CAE0747949.1"/>
    </source>
</evidence>
<name>A0A7S4AYF1_CHRCT</name>
<feature type="coiled-coil region" evidence="1">
    <location>
        <begin position="17"/>
        <end position="129"/>
    </location>
</feature>
<keyword evidence="1" id="KW-0175">Coiled coil</keyword>